<name>A0A3M8AP25_9BACL</name>
<comment type="caution">
    <text evidence="1">The sequence shown here is derived from an EMBL/GenBank/DDBJ whole genome shotgun (WGS) entry which is preliminary data.</text>
</comment>
<dbReference type="AlphaFoldDB" id="A0A3M8AP25"/>
<organism evidence="1 2">
    <name type="scientific">Brevibacillus gelatini</name>
    <dbReference type="NCBI Taxonomy" id="1655277"/>
    <lineage>
        <taxon>Bacteria</taxon>
        <taxon>Bacillati</taxon>
        <taxon>Bacillota</taxon>
        <taxon>Bacilli</taxon>
        <taxon>Bacillales</taxon>
        <taxon>Paenibacillaceae</taxon>
        <taxon>Brevibacillus</taxon>
    </lineage>
</organism>
<accession>A0A3M8AP25</accession>
<reference evidence="1 2" key="1">
    <citation type="submission" date="2018-10" db="EMBL/GenBank/DDBJ databases">
        <title>Phylogenomics of Brevibacillus.</title>
        <authorList>
            <person name="Dunlap C."/>
        </authorList>
    </citation>
    <scope>NUCLEOTIDE SEQUENCE [LARGE SCALE GENOMIC DNA]</scope>
    <source>
        <strain evidence="1 2">DSM 100115</strain>
    </source>
</reference>
<evidence type="ECO:0000313" key="2">
    <source>
        <dbReference type="Proteomes" id="UP000268829"/>
    </source>
</evidence>
<evidence type="ECO:0000313" key="1">
    <source>
        <dbReference type="EMBL" id="RNB52974.1"/>
    </source>
</evidence>
<protein>
    <submittedName>
        <fullName evidence="1">Uncharacterized protein</fullName>
    </submittedName>
</protein>
<dbReference type="Proteomes" id="UP000268829">
    <property type="component" value="Unassembled WGS sequence"/>
</dbReference>
<sequence>MRIVRLLLEAVLPVPECGFFHWIKANEGHLGKTGYKEVRDPSRYMKGGSLLSETNVESGTFLPRRGQEHLHRKGVKILANEERSMRKT</sequence>
<keyword evidence="2" id="KW-1185">Reference proteome</keyword>
<gene>
    <name evidence="1" type="ORF">EDM57_20215</name>
</gene>
<dbReference type="EMBL" id="RHHS01000052">
    <property type="protein sequence ID" value="RNB52974.1"/>
    <property type="molecule type" value="Genomic_DNA"/>
</dbReference>
<proteinExistence type="predicted"/>